<dbReference type="EMBL" id="CP054534">
    <property type="protein sequence ID" value="QSL64771.1"/>
    <property type="molecule type" value="Genomic_DNA"/>
</dbReference>
<sequence length="581" mass="68166">MEEITVSRCLSLMKSKEDTSKFVAISILPSILSKKPSLSYEFWEALDFKWIDRLLKSRKSSSENSEDSSEYKILANTLFNVYFIRKERMLMFQIDIKQFSDFSFMDSILDLLIVLSQSKQGSIKILECQQSKNMSSFIETLDEVLFEKIINLMKHACIKSVCDMEEINFKLSFKKCINDLINILRNSKGKKRLIVFSFFNDVFSNINTGICNSLIKNMEIKKTLYNVLYTLIKEDQSDSTRKMTSNLLSLMLRLQNLEFILSCASSEEEARTFSVLFTNLASVDIRSILPTVMKKLTSSEIDEESHRLSTDYEILESMIIYLSKSETVIFQFSELLLLQRSFKEAFEESIDFLKDRWDNFNKNSLKNNPEIFNDLIVISSIRSLCFWLKEDDSLRRYAICIMDMFMYLSNKKNAFGIDYRIWICDGLQGIITTEEGWNSFHNLGFWDAISTNLIKDELEEPDHSCIYIKLSECDLLLQAIERYQNPQKNWINIIKYPKKINKNDPLKAEFFIKMIILSLIIFQKLGKDFSKQNEQLFSEHLEISLTWIQFLDSKRLNCSWTIPIELKDKMLIHLQNLHSLK</sequence>
<gene>
    <name evidence="1" type="ORF">MERGE_002073</name>
</gene>
<dbReference type="PANTHER" id="PTHR13109">
    <property type="entry name" value="NEUROCHONDRIN"/>
    <property type="match status" value="1"/>
</dbReference>
<organism evidence="1 2">
    <name type="scientific">Pneumocystis wakefieldiae</name>
    <dbReference type="NCBI Taxonomy" id="38082"/>
    <lineage>
        <taxon>Eukaryota</taxon>
        <taxon>Fungi</taxon>
        <taxon>Dikarya</taxon>
        <taxon>Ascomycota</taxon>
        <taxon>Taphrinomycotina</taxon>
        <taxon>Pneumocystomycetes</taxon>
        <taxon>Pneumocystaceae</taxon>
        <taxon>Pneumocystis</taxon>
    </lineage>
</organism>
<reference evidence="1" key="1">
    <citation type="submission" date="2020-06" db="EMBL/GenBank/DDBJ databases">
        <title>Genomes of multiple members of Pneumocystis genus reveal paths to human pathogen Pneumocystis jirovecii.</title>
        <authorList>
            <person name="Cisse O.H."/>
            <person name="Ma L."/>
            <person name="Dekker J."/>
            <person name="Khil P."/>
            <person name="Jo J."/>
            <person name="Brenchley J."/>
            <person name="Blair R."/>
            <person name="Pahar B."/>
            <person name="Chabe M."/>
            <person name="Van Rompay K.A."/>
            <person name="Keesler R."/>
            <person name="Sukura A."/>
            <person name="Hirsch V."/>
            <person name="Kutty G."/>
            <person name="Liu Y."/>
            <person name="Peng L."/>
            <person name="Chen J."/>
            <person name="Song J."/>
            <person name="Weissenbacher-Lang C."/>
            <person name="Xu J."/>
            <person name="Upham N.S."/>
            <person name="Stajich J.E."/>
            <person name="Cuomo C.A."/>
            <person name="Cushion M.T."/>
            <person name="Kovacs J.A."/>
        </authorList>
    </citation>
    <scope>NUCLEOTIDE SEQUENCE</scope>
    <source>
        <strain evidence="1">2A</strain>
    </source>
</reference>
<name>A0A899FSM8_9ASCO</name>
<dbReference type="InterPro" id="IPR016024">
    <property type="entry name" value="ARM-type_fold"/>
</dbReference>
<dbReference type="AlphaFoldDB" id="A0A899FSM8"/>
<dbReference type="PANTHER" id="PTHR13109:SF7">
    <property type="entry name" value="NEUROCHONDRIN"/>
    <property type="match status" value="1"/>
</dbReference>
<dbReference type="OrthoDB" id="8962942at2759"/>
<dbReference type="Pfam" id="PF05536">
    <property type="entry name" value="Neurochondrin"/>
    <property type="match status" value="1"/>
</dbReference>
<accession>A0A899FSM8</accession>
<keyword evidence="2" id="KW-1185">Reference proteome</keyword>
<proteinExistence type="predicted"/>
<protein>
    <submittedName>
        <fullName evidence="1">Uncharacterized protein</fullName>
    </submittedName>
</protein>
<evidence type="ECO:0000313" key="2">
    <source>
        <dbReference type="Proteomes" id="UP000663699"/>
    </source>
</evidence>
<dbReference type="InterPro" id="IPR008709">
    <property type="entry name" value="Neurochondrin"/>
</dbReference>
<dbReference type="Proteomes" id="UP000663699">
    <property type="component" value="Chromosome 3"/>
</dbReference>
<evidence type="ECO:0000313" key="1">
    <source>
        <dbReference type="EMBL" id="QSL64771.1"/>
    </source>
</evidence>
<dbReference type="SUPFAM" id="SSF48371">
    <property type="entry name" value="ARM repeat"/>
    <property type="match status" value="1"/>
</dbReference>